<dbReference type="Proteomes" id="UP000501690">
    <property type="component" value="Linkage Group LG11"/>
</dbReference>
<proteinExistence type="predicted"/>
<protein>
    <submittedName>
        <fullName evidence="2">Uncharacterized protein</fullName>
    </submittedName>
</protein>
<gene>
    <name evidence="2" type="ORF">DEO72_LG11g2154</name>
</gene>
<accession>A0A4D6NSA9</accession>
<dbReference type="EMBL" id="CP039355">
    <property type="protein sequence ID" value="QCE15145.1"/>
    <property type="molecule type" value="Genomic_DNA"/>
</dbReference>
<keyword evidence="3" id="KW-1185">Reference proteome</keyword>
<reference evidence="2 3" key="1">
    <citation type="submission" date="2019-04" db="EMBL/GenBank/DDBJ databases">
        <title>An improved genome assembly and genetic linkage map for asparagus bean, Vigna unguiculata ssp. sesquipedialis.</title>
        <authorList>
            <person name="Xia Q."/>
            <person name="Zhang R."/>
            <person name="Dong Y."/>
        </authorList>
    </citation>
    <scope>NUCLEOTIDE SEQUENCE [LARGE SCALE GENOMIC DNA]</scope>
    <source>
        <tissue evidence="2">Leaf</tissue>
    </source>
</reference>
<sequence>MSSSDSTSLSASSSSQSTESDRSRDDRLGGEGMSVGVGTSEMPMEVVREVREDPPEELEESNWPPKGGYAWVAADVRDQSSLFRWSRLSCLGGSAEILFRWKGPRRPATWLSLISRPSISRLDAFSQSFKHFKDGYFKVVVKEGGEPYFLNADGSTKFPFCWTNNPCRYKDMGVEELSAGDKEVVGILLRFVDKLPTKGLVRVYNSVHPIIDIKGHMAQSGKKNLALFQSLRKEMAVKAKEAGKAGVPNLQESVVEVHVHGGTKRRAELPPRPGKGKDVKKIRAAILGSASGAGLTSGEKLPEVGLIELPEISDNG</sequence>
<feature type="compositionally biased region" description="Basic and acidic residues" evidence="1">
    <location>
        <begin position="19"/>
        <end position="29"/>
    </location>
</feature>
<feature type="region of interest" description="Disordered" evidence="1">
    <location>
        <begin position="1"/>
        <end position="45"/>
    </location>
</feature>
<evidence type="ECO:0000313" key="2">
    <source>
        <dbReference type="EMBL" id="QCE15145.1"/>
    </source>
</evidence>
<organism evidence="2 3">
    <name type="scientific">Vigna unguiculata</name>
    <name type="common">Cowpea</name>
    <dbReference type="NCBI Taxonomy" id="3917"/>
    <lineage>
        <taxon>Eukaryota</taxon>
        <taxon>Viridiplantae</taxon>
        <taxon>Streptophyta</taxon>
        <taxon>Embryophyta</taxon>
        <taxon>Tracheophyta</taxon>
        <taxon>Spermatophyta</taxon>
        <taxon>Magnoliopsida</taxon>
        <taxon>eudicotyledons</taxon>
        <taxon>Gunneridae</taxon>
        <taxon>Pentapetalae</taxon>
        <taxon>rosids</taxon>
        <taxon>fabids</taxon>
        <taxon>Fabales</taxon>
        <taxon>Fabaceae</taxon>
        <taxon>Papilionoideae</taxon>
        <taxon>50 kb inversion clade</taxon>
        <taxon>NPAAA clade</taxon>
        <taxon>indigoferoid/millettioid clade</taxon>
        <taxon>Phaseoleae</taxon>
        <taxon>Vigna</taxon>
    </lineage>
</organism>
<evidence type="ECO:0000256" key="1">
    <source>
        <dbReference type="SAM" id="MobiDB-lite"/>
    </source>
</evidence>
<dbReference type="AlphaFoldDB" id="A0A4D6NSA9"/>
<evidence type="ECO:0000313" key="3">
    <source>
        <dbReference type="Proteomes" id="UP000501690"/>
    </source>
</evidence>
<feature type="compositionally biased region" description="Low complexity" evidence="1">
    <location>
        <begin position="1"/>
        <end position="18"/>
    </location>
</feature>
<name>A0A4D6NSA9_VIGUN</name>